<evidence type="ECO:0000313" key="1">
    <source>
        <dbReference type="EMBL" id="RLP70890.1"/>
    </source>
</evidence>
<protein>
    <submittedName>
        <fullName evidence="1">Uncharacterized protein</fullName>
    </submittedName>
</protein>
<proteinExistence type="predicted"/>
<dbReference type="RefSeq" id="WP_087136462.1">
    <property type="nucleotide sequence ID" value="NZ_RCUW01000001.1"/>
</dbReference>
<name>A0A3L6ZSI3_9MICO</name>
<gene>
    <name evidence="1" type="ORF">D9V30_00185</name>
</gene>
<reference evidence="1 2" key="1">
    <citation type="submission" date="2018-10" db="EMBL/GenBank/DDBJ databases">
        <authorList>
            <person name="Li J."/>
        </authorList>
    </citation>
    <scope>NUCLEOTIDE SEQUENCE [LARGE SCALE GENOMIC DNA]</scope>
    <source>
        <strain evidence="1 2">JCM 30549</strain>
    </source>
</reference>
<dbReference type="AlphaFoldDB" id="A0A3L6ZSI3"/>
<evidence type="ECO:0000313" key="2">
    <source>
        <dbReference type="Proteomes" id="UP000275395"/>
    </source>
</evidence>
<dbReference type="EMBL" id="RCUW01000001">
    <property type="protein sequence ID" value="RLP70890.1"/>
    <property type="molecule type" value="Genomic_DNA"/>
</dbReference>
<organism evidence="1 2">
    <name type="scientific">Mycetocola reblochoni</name>
    <dbReference type="NCBI Taxonomy" id="331618"/>
    <lineage>
        <taxon>Bacteria</taxon>
        <taxon>Bacillati</taxon>
        <taxon>Actinomycetota</taxon>
        <taxon>Actinomycetes</taxon>
        <taxon>Micrococcales</taxon>
        <taxon>Microbacteriaceae</taxon>
        <taxon>Mycetocola</taxon>
    </lineage>
</organism>
<sequence length="188" mass="20114">MDADDVTDALAPKSDQLTFAHVESGPMEVTLARVEQAKISVSETQLIIHFMEFPGQPLKPGKIISRVIAKVWGKQAREWIGRRMRLYGDPSIKYGGKAVGGVRLSHMSGLEAPRIVEVSAGAGTRARVPLEPLDDPTQPHLSAFAAAASLPELQEAWQAAAAAGVTGNPTVIAAKDKRKDELQEVAEG</sequence>
<accession>A0A3L6ZSI3</accession>
<comment type="caution">
    <text evidence="1">The sequence shown here is derived from an EMBL/GenBank/DDBJ whole genome shotgun (WGS) entry which is preliminary data.</text>
</comment>
<dbReference type="Proteomes" id="UP000275395">
    <property type="component" value="Unassembled WGS sequence"/>
</dbReference>